<dbReference type="SMART" id="SM00342">
    <property type="entry name" value="HTH_ARAC"/>
    <property type="match status" value="1"/>
</dbReference>
<reference evidence="12 13" key="1">
    <citation type="submission" date="2020-12" db="EMBL/GenBank/DDBJ databases">
        <title>Aureibaculum luteum sp. nov. and Aureibaculum flavum sp. nov., novel members of the family Flavobacteriaceae isolated from Antarctic intertidal sediments.</title>
        <authorList>
            <person name="He X."/>
            <person name="Zhang X."/>
        </authorList>
    </citation>
    <scope>NUCLEOTIDE SEQUENCE [LARGE SCALE GENOMIC DNA]</scope>
    <source>
        <strain evidence="12 13">A20</strain>
    </source>
</reference>
<dbReference type="Pfam" id="PF13181">
    <property type="entry name" value="TPR_8"/>
    <property type="match status" value="2"/>
</dbReference>
<accession>A0ABS0WP97</accession>
<evidence type="ECO:0000256" key="2">
    <source>
        <dbReference type="ARBA" id="ARBA00022490"/>
    </source>
</evidence>
<dbReference type="SUPFAM" id="SSF48452">
    <property type="entry name" value="TPR-like"/>
    <property type="match status" value="2"/>
</dbReference>
<evidence type="ECO:0000256" key="1">
    <source>
        <dbReference type="ARBA" id="ARBA00004496"/>
    </source>
</evidence>
<organism evidence="12 13">
    <name type="scientific">Aureibaculum flavum</name>
    <dbReference type="NCBI Taxonomy" id="2795986"/>
    <lineage>
        <taxon>Bacteria</taxon>
        <taxon>Pseudomonadati</taxon>
        <taxon>Bacteroidota</taxon>
        <taxon>Flavobacteriia</taxon>
        <taxon>Flavobacteriales</taxon>
        <taxon>Flavobacteriaceae</taxon>
        <taxon>Aureibaculum</taxon>
    </lineage>
</organism>
<sequence>MKNFYQIALLLFTLTFFGVNTAHTQDLKDNKKEFDILIDSVTKYYNSNVRLSLKYAEKILKLVTEDKDTSRTIYTLHHLGRQNQFIGEYKESIKYFEKELNLIKIIDVERFKYRKLKYDDVTEIEVMAQLGQNYKELGQFEKAFATYNKCIDIAYKEDLEFYKDIMPTLVADLHFTMGNYKEALEKHKESFRALETTITISEATRVYNRGEQTVAISETYLKLNEKDSALYILDEGLREKLDTLDLKAKIILTAQRGNVYLAKKEYNKAIISLLEAEKLAYEYDSVSAPKEVSLELGESYFNLKEYDKAIKILENGINVKKQNSKEIYLTDDFKLLAKIYKVSGNLEKSNEYYEKYILNQTALEKSKDTITSAFHTQEVSNLEKEKSTQKNMFYLYMSIGLGLLVLLMTFIIYLVKEKKKNTEKFNVLLAKFSQQEKPTFEIIDTKDKVLEEKISAEVNEETTYLILAGLQSLKEQEYFLRQDCNSYNVAKKIKTNTSYLSKVINSHFEKNFNTYINDLRINYAVLRLKNDSRFRSFSVQSIAEEIGYKSADSFSKYFKLSTGLNPSFYIKQLNSLDGNQ</sequence>
<dbReference type="PROSITE" id="PS50005">
    <property type="entry name" value="TPR"/>
    <property type="match status" value="2"/>
</dbReference>
<protein>
    <submittedName>
        <fullName evidence="12">Helix-turn-helix domain-containing protein</fullName>
    </submittedName>
</protein>
<comment type="subcellular location">
    <subcellularLocation>
        <location evidence="1">Cytoplasm</location>
    </subcellularLocation>
</comment>
<evidence type="ECO:0000256" key="10">
    <source>
        <dbReference type="SAM" id="SignalP"/>
    </source>
</evidence>
<gene>
    <name evidence="12" type="ORF">JBL43_06115</name>
</gene>
<dbReference type="RefSeq" id="WP_198840587.1">
    <property type="nucleotide sequence ID" value="NZ_JAEHFJ010000003.1"/>
</dbReference>
<feature type="repeat" description="TPR" evidence="8">
    <location>
        <begin position="290"/>
        <end position="323"/>
    </location>
</feature>
<evidence type="ECO:0000313" key="12">
    <source>
        <dbReference type="EMBL" id="MBJ2173805.1"/>
    </source>
</evidence>
<dbReference type="PANTHER" id="PTHR46630">
    <property type="entry name" value="TETRATRICOPEPTIDE REPEAT PROTEIN 29"/>
    <property type="match status" value="1"/>
</dbReference>
<dbReference type="Pfam" id="PF12833">
    <property type="entry name" value="HTH_18"/>
    <property type="match status" value="1"/>
</dbReference>
<evidence type="ECO:0000259" key="11">
    <source>
        <dbReference type="PROSITE" id="PS01124"/>
    </source>
</evidence>
<evidence type="ECO:0000256" key="8">
    <source>
        <dbReference type="PROSITE-ProRule" id="PRU00339"/>
    </source>
</evidence>
<dbReference type="Gene3D" id="1.25.40.10">
    <property type="entry name" value="Tetratricopeptide repeat domain"/>
    <property type="match status" value="3"/>
</dbReference>
<feature type="chain" id="PRO_5046502031" evidence="10">
    <location>
        <begin position="25"/>
        <end position="580"/>
    </location>
</feature>
<feature type="repeat" description="TPR" evidence="8">
    <location>
        <begin position="124"/>
        <end position="157"/>
    </location>
</feature>
<keyword evidence="9" id="KW-0472">Membrane</keyword>
<keyword evidence="5" id="KW-0805">Transcription regulation</keyword>
<dbReference type="PROSITE" id="PS01124">
    <property type="entry name" value="HTH_ARAC_FAMILY_2"/>
    <property type="match status" value="1"/>
</dbReference>
<keyword evidence="13" id="KW-1185">Reference proteome</keyword>
<dbReference type="InterPro" id="IPR011990">
    <property type="entry name" value="TPR-like_helical_dom_sf"/>
</dbReference>
<keyword evidence="9" id="KW-0812">Transmembrane</keyword>
<dbReference type="InterPro" id="IPR051476">
    <property type="entry name" value="Bac_ResReg_Asp_Phosphatase"/>
</dbReference>
<evidence type="ECO:0000256" key="7">
    <source>
        <dbReference type="ARBA" id="ARBA00038253"/>
    </source>
</evidence>
<keyword evidence="10" id="KW-0732">Signal</keyword>
<dbReference type="Gene3D" id="1.10.10.60">
    <property type="entry name" value="Homeodomain-like"/>
    <property type="match status" value="2"/>
</dbReference>
<keyword evidence="4 8" id="KW-0802">TPR repeat</keyword>
<keyword evidence="6" id="KW-0804">Transcription</keyword>
<proteinExistence type="inferred from homology"/>
<dbReference type="SMART" id="SM00028">
    <property type="entry name" value="TPR"/>
    <property type="match status" value="5"/>
</dbReference>
<dbReference type="SUPFAM" id="SSF46689">
    <property type="entry name" value="Homeodomain-like"/>
    <property type="match status" value="1"/>
</dbReference>
<name>A0ABS0WP97_9FLAO</name>
<keyword evidence="9" id="KW-1133">Transmembrane helix</keyword>
<feature type="transmembrane region" description="Helical" evidence="9">
    <location>
        <begin position="393"/>
        <end position="415"/>
    </location>
</feature>
<feature type="signal peptide" evidence="10">
    <location>
        <begin position="1"/>
        <end position="24"/>
    </location>
</feature>
<evidence type="ECO:0000313" key="13">
    <source>
        <dbReference type="Proteomes" id="UP000623301"/>
    </source>
</evidence>
<evidence type="ECO:0000256" key="4">
    <source>
        <dbReference type="ARBA" id="ARBA00022803"/>
    </source>
</evidence>
<feature type="domain" description="HTH araC/xylS-type" evidence="11">
    <location>
        <begin position="488"/>
        <end position="572"/>
    </location>
</feature>
<dbReference type="InterPro" id="IPR018060">
    <property type="entry name" value="HTH_AraC"/>
</dbReference>
<comment type="caution">
    <text evidence="12">The sequence shown here is derived from an EMBL/GenBank/DDBJ whole genome shotgun (WGS) entry which is preliminary data.</text>
</comment>
<dbReference type="PANTHER" id="PTHR46630:SF1">
    <property type="entry name" value="TETRATRICOPEPTIDE REPEAT PROTEIN 29"/>
    <property type="match status" value="1"/>
</dbReference>
<dbReference type="Proteomes" id="UP000623301">
    <property type="component" value="Unassembled WGS sequence"/>
</dbReference>
<dbReference type="InterPro" id="IPR009057">
    <property type="entry name" value="Homeodomain-like_sf"/>
</dbReference>
<evidence type="ECO:0000256" key="5">
    <source>
        <dbReference type="ARBA" id="ARBA00023015"/>
    </source>
</evidence>
<dbReference type="EMBL" id="JAEHFJ010000003">
    <property type="protein sequence ID" value="MBJ2173805.1"/>
    <property type="molecule type" value="Genomic_DNA"/>
</dbReference>
<keyword evidence="3" id="KW-0677">Repeat</keyword>
<dbReference type="InterPro" id="IPR019734">
    <property type="entry name" value="TPR_rpt"/>
</dbReference>
<keyword evidence="2" id="KW-0963">Cytoplasm</keyword>
<evidence type="ECO:0000256" key="9">
    <source>
        <dbReference type="SAM" id="Phobius"/>
    </source>
</evidence>
<evidence type="ECO:0000256" key="3">
    <source>
        <dbReference type="ARBA" id="ARBA00022737"/>
    </source>
</evidence>
<comment type="similarity">
    <text evidence="7">Belongs to the Rap family.</text>
</comment>
<evidence type="ECO:0000256" key="6">
    <source>
        <dbReference type="ARBA" id="ARBA00023163"/>
    </source>
</evidence>